<comment type="caution">
    <text evidence="4">The sequence shown here is derived from an EMBL/GenBank/DDBJ whole genome shotgun (WGS) entry which is preliminary data.</text>
</comment>
<dbReference type="SUPFAM" id="SSF51735">
    <property type="entry name" value="NAD(P)-binding Rossmann-fold domains"/>
    <property type="match status" value="1"/>
</dbReference>
<keyword evidence="2" id="KW-0521">NADP</keyword>
<dbReference type="InterPro" id="IPR002347">
    <property type="entry name" value="SDR_fam"/>
</dbReference>
<evidence type="ECO:0000256" key="2">
    <source>
        <dbReference type="ARBA" id="ARBA00022857"/>
    </source>
</evidence>
<dbReference type="InterPro" id="IPR020904">
    <property type="entry name" value="Sc_DH/Rdtase_CS"/>
</dbReference>
<gene>
    <name evidence="4" type="ORF">FB567DRAFT_32030</name>
</gene>
<dbReference type="PROSITE" id="PS00061">
    <property type="entry name" value="ADH_SHORT"/>
    <property type="match status" value="1"/>
</dbReference>
<dbReference type="EMBL" id="JAGMVJ010000001">
    <property type="protein sequence ID" value="KAH7095539.1"/>
    <property type="molecule type" value="Genomic_DNA"/>
</dbReference>
<keyword evidence="3" id="KW-0560">Oxidoreductase</keyword>
<dbReference type="PRINTS" id="PR00080">
    <property type="entry name" value="SDRFAMILY"/>
</dbReference>
<dbReference type="CDD" id="cd05233">
    <property type="entry name" value="SDR_c"/>
    <property type="match status" value="1"/>
</dbReference>
<dbReference type="PRINTS" id="PR00081">
    <property type="entry name" value="GDHRDH"/>
</dbReference>
<proteinExistence type="inferred from homology"/>
<evidence type="ECO:0000256" key="3">
    <source>
        <dbReference type="ARBA" id="ARBA00023002"/>
    </source>
</evidence>
<dbReference type="InterPro" id="IPR036291">
    <property type="entry name" value="NAD(P)-bd_dom_sf"/>
</dbReference>
<name>A0A8K0RJB9_9PLEO</name>
<dbReference type="PANTHER" id="PTHR43180:SF86">
    <property type="entry name" value="DEHYDROGENASE, PUTATIVE (AFU_ORTHOLOGUE AFUA_3G00290)-RELATED"/>
    <property type="match status" value="1"/>
</dbReference>
<dbReference type="GO" id="GO:0016491">
    <property type="term" value="F:oxidoreductase activity"/>
    <property type="evidence" value="ECO:0007669"/>
    <property type="project" value="UniProtKB-KW"/>
</dbReference>
<evidence type="ECO:0000313" key="4">
    <source>
        <dbReference type="EMBL" id="KAH7095539.1"/>
    </source>
</evidence>
<dbReference type="Pfam" id="PF13561">
    <property type="entry name" value="adh_short_C2"/>
    <property type="match status" value="1"/>
</dbReference>
<dbReference type="Proteomes" id="UP000813461">
    <property type="component" value="Unassembled WGS sequence"/>
</dbReference>
<accession>A0A8K0RJB9</accession>
<comment type="similarity">
    <text evidence="1">Belongs to the short-chain dehydrogenases/reductases (SDR) family.</text>
</comment>
<dbReference type="PANTHER" id="PTHR43180">
    <property type="entry name" value="3-OXOACYL-(ACYL-CARRIER-PROTEIN) REDUCTASE (AFU_ORTHOLOGUE AFUA_6G11210)"/>
    <property type="match status" value="1"/>
</dbReference>
<reference evidence="4" key="1">
    <citation type="journal article" date="2021" name="Nat. Commun.">
        <title>Genetic determinants of endophytism in the Arabidopsis root mycobiome.</title>
        <authorList>
            <person name="Mesny F."/>
            <person name="Miyauchi S."/>
            <person name="Thiergart T."/>
            <person name="Pickel B."/>
            <person name="Atanasova L."/>
            <person name="Karlsson M."/>
            <person name="Huettel B."/>
            <person name="Barry K.W."/>
            <person name="Haridas S."/>
            <person name="Chen C."/>
            <person name="Bauer D."/>
            <person name="Andreopoulos W."/>
            <person name="Pangilinan J."/>
            <person name="LaButti K."/>
            <person name="Riley R."/>
            <person name="Lipzen A."/>
            <person name="Clum A."/>
            <person name="Drula E."/>
            <person name="Henrissat B."/>
            <person name="Kohler A."/>
            <person name="Grigoriev I.V."/>
            <person name="Martin F.M."/>
            <person name="Hacquard S."/>
        </authorList>
    </citation>
    <scope>NUCLEOTIDE SEQUENCE</scope>
    <source>
        <strain evidence="4">MPI-SDFR-AT-0120</strain>
    </source>
</reference>
<organism evidence="4 5">
    <name type="scientific">Paraphoma chrysanthemicola</name>
    <dbReference type="NCBI Taxonomy" id="798071"/>
    <lineage>
        <taxon>Eukaryota</taxon>
        <taxon>Fungi</taxon>
        <taxon>Dikarya</taxon>
        <taxon>Ascomycota</taxon>
        <taxon>Pezizomycotina</taxon>
        <taxon>Dothideomycetes</taxon>
        <taxon>Pleosporomycetidae</taxon>
        <taxon>Pleosporales</taxon>
        <taxon>Pleosporineae</taxon>
        <taxon>Phaeosphaeriaceae</taxon>
        <taxon>Paraphoma</taxon>
    </lineage>
</organism>
<keyword evidence="5" id="KW-1185">Reference proteome</keyword>
<evidence type="ECO:0000256" key="1">
    <source>
        <dbReference type="ARBA" id="ARBA00006484"/>
    </source>
</evidence>
<protein>
    <submittedName>
        <fullName evidence="4">3-hydroxyacyl-CoA dehydrogenase</fullName>
    </submittedName>
</protein>
<dbReference type="AlphaFoldDB" id="A0A8K0RJB9"/>
<sequence length="290" mass="31289">MSFTKISKDLSSLKGKTLVITGGASGIGAAIVRLASKSGAHVVFGDLNEVLGRRVAVETGATYLNSNAAEYLDILKLFQEAHKRFGAVDHAVSNAGIYEPKPDPFDVALDLESVKEVPSTTVFDVNVRGTAYFSRIASVYLRQNAAAADDKSLILISSVSGVICPPDTPFYNTSKSAVTGLARTLAQSLPASHNIRVNTVCPSLTRTPLASVHMLPFYEKHNIPFNEASDIADVVLFLACARGCNRKILWVEGATSWDIEEELLKLMPQWIGEGPAKLIENIERINASEL</sequence>
<evidence type="ECO:0000313" key="5">
    <source>
        <dbReference type="Proteomes" id="UP000813461"/>
    </source>
</evidence>
<dbReference type="Gene3D" id="3.40.50.720">
    <property type="entry name" value="NAD(P)-binding Rossmann-like Domain"/>
    <property type="match status" value="1"/>
</dbReference>
<dbReference type="OrthoDB" id="37659at2759"/>